<keyword evidence="7" id="KW-1185">Reference proteome</keyword>
<dbReference type="SUPFAM" id="SSF49854">
    <property type="entry name" value="Spermadhesin, CUB domain"/>
    <property type="match status" value="1"/>
</dbReference>
<gene>
    <name evidence="6" type="ORF">MNOR_LOCUS34392</name>
</gene>
<protein>
    <recommendedName>
        <fullName evidence="5">CUB domain-containing protein</fullName>
    </recommendedName>
</protein>
<comment type="caution">
    <text evidence="3">Lacks conserved residue(s) required for the propagation of feature annotation.</text>
</comment>
<dbReference type="AlphaFoldDB" id="A0AAV2SAT3"/>
<feature type="chain" id="PRO_5043774635" description="CUB domain-containing protein" evidence="4">
    <location>
        <begin position="22"/>
        <end position="160"/>
    </location>
</feature>
<name>A0AAV2SAT3_MEGNR</name>
<comment type="caution">
    <text evidence="6">The sequence shown here is derived from an EMBL/GenBank/DDBJ whole genome shotgun (WGS) entry which is preliminary data.</text>
</comment>
<evidence type="ECO:0000256" key="1">
    <source>
        <dbReference type="ARBA" id="ARBA00022737"/>
    </source>
</evidence>
<evidence type="ECO:0000313" key="7">
    <source>
        <dbReference type="Proteomes" id="UP001497623"/>
    </source>
</evidence>
<keyword evidence="2 3" id="KW-1015">Disulfide bond</keyword>
<organism evidence="6 7">
    <name type="scientific">Meganyctiphanes norvegica</name>
    <name type="common">Northern krill</name>
    <name type="synonym">Thysanopoda norvegica</name>
    <dbReference type="NCBI Taxonomy" id="48144"/>
    <lineage>
        <taxon>Eukaryota</taxon>
        <taxon>Metazoa</taxon>
        <taxon>Ecdysozoa</taxon>
        <taxon>Arthropoda</taxon>
        <taxon>Crustacea</taxon>
        <taxon>Multicrustacea</taxon>
        <taxon>Malacostraca</taxon>
        <taxon>Eumalacostraca</taxon>
        <taxon>Eucarida</taxon>
        <taxon>Euphausiacea</taxon>
        <taxon>Euphausiidae</taxon>
        <taxon>Meganyctiphanes</taxon>
    </lineage>
</organism>
<dbReference type="Pfam" id="PF00431">
    <property type="entry name" value="CUB"/>
    <property type="match status" value="1"/>
</dbReference>
<feature type="disulfide bond" evidence="3">
    <location>
        <begin position="34"/>
        <end position="61"/>
    </location>
</feature>
<keyword evidence="4" id="KW-0732">Signal</keyword>
<dbReference type="Gene3D" id="2.60.120.290">
    <property type="entry name" value="Spermadhesin, CUB domain"/>
    <property type="match status" value="1"/>
</dbReference>
<dbReference type="CDD" id="cd00041">
    <property type="entry name" value="CUB"/>
    <property type="match status" value="1"/>
</dbReference>
<sequence length="160" mass="17971">MVNILNLCLRLLPLILVLARAKEVGPLKKDHRSCRNTIKDHVNGDIDYPGTGGNYQNDAKCRWDITVSCEKQIEVKFLRFGTADQGDTLIVKNGPKGTTIGIYSGQGDLPKPFITSRNQLYLFFKSDSTRTGIGFAIEWRTFDEVLYSKCTVCRVIPSQI</sequence>
<feature type="domain" description="CUB" evidence="5">
    <location>
        <begin position="34"/>
        <end position="142"/>
    </location>
</feature>
<evidence type="ECO:0000259" key="5">
    <source>
        <dbReference type="PROSITE" id="PS01180"/>
    </source>
</evidence>
<dbReference type="PANTHER" id="PTHR24251">
    <property type="entry name" value="OVOCHYMASE-RELATED"/>
    <property type="match status" value="1"/>
</dbReference>
<feature type="signal peptide" evidence="4">
    <location>
        <begin position="1"/>
        <end position="21"/>
    </location>
</feature>
<dbReference type="SMART" id="SM00042">
    <property type="entry name" value="CUB"/>
    <property type="match status" value="1"/>
</dbReference>
<dbReference type="InterPro" id="IPR035914">
    <property type="entry name" value="Sperma_CUB_dom_sf"/>
</dbReference>
<dbReference type="PROSITE" id="PS01180">
    <property type="entry name" value="CUB"/>
    <property type="match status" value="1"/>
</dbReference>
<evidence type="ECO:0000256" key="3">
    <source>
        <dbReference type="PROSITE-ProRule" id="PRU00059"/>
    </source>
</evidence>
<reference evidence="6 7" key="1">
    <citation type="submission" date="2024-05" db="EMBL/GenBank/DDBJ databases">
        <authorList>
            <person name="Wallberg A."/>
        </authorList>
    </citation>
    <scope>NUCLEOTIDE SEQUENCE [LARGE SCALE GENOMIC DNA]</scope>
</reference>
<evidence type="ECO:0000256" key="4">
    <source>
        <dbReference type="SAM" id="SignalP"/>
    </source>
</evidence>
<accession>A0AAV2SAT3</accession>
<dbReference type="InterPro" id="IPR000859">
    <property type="entry name" value="CUB_dom"/>
</dbReference>
<proteinExistence type="predicted"/>
<evidence type="ECO:0000313" key="6">
    <source>
        <dbReference type="EMBL" id="CAL4173486.1"/>
    </source>
</evidence>
<dbReference type="Proteomes" id="UP001497623">
    <property type="component" value="Unassembled WGS sequence"/>
</dbReference>
<dbReference type="EMBL" id="CAXKWB010052865">
    <property type="protein sequence ID" value="CAL4173486.1"/>
    <property type="molecule type" value="Genomic_DNA"/>
</dbReference>
<keyword evidence="1" id="KW-0677">Repeat</keyword>
<evidence type="ECO:0000256" key="2">
    <source>
        <dbReference type="ARBA" id="ARBA00023157"/>
    </source>
</evidence>
<feature type="non-terminal residue" evidence="6">
    <location>
        <position position="160"/>
    </location>
</feature>